<evidence type="ECO:0000313" key="3">
    <source>
        <dbReference type="Proteomes" id="UP000823388"/>
    </source>
</evidence>
<feature type="compositionally biased region" description="Basic residues" evidence="1">
    <location>
        <begin position="111"/>
        <end position="125"/>
    </location>
</feature>
<gene>
    <name evidence="2" type="ORF">PVAP13_8KG046651</name>
</gene>
<keyword evidence="3" id="KW-1185">Reference proteome</keyword>
<feature type="region of interest" description="Disordered" evidence="1">
    <location>
        <begin position="36"/>
        <end position="125"/>
    </location>
</feature>
<dbReference type="PROSITE" id="PS51257">
    <property type="entry name" value="PROKAR_LIPOPROTEIN"/>
    <property type="match status" value="1"/>
</dbReference>
<accession>A0A8T0PPU1</accession>
<evidence type="ECO:0000256" key="1">
    <source>
        <dbReference type="SAM" id="MobiDB-lite"/>
    </source>
</evidence>
<protein>
    <submittedName>
        <fullName evidence="2">Uncharacterized protein</fullName>
    </submittedName>
</protein>
<feature type="compositionally biased region" description="Low complexity" evidence="1">
    <location>
        <begin position="62"/>
        <end position="78"/>
    </location>
</feature>
<name>A0A8T0PPU1_PANVG</name>
<sequence>MAARFVCCSSGRPLYLYCSWPHAMAAACTPRPLPAPPCDRESDAAVDRAHAAPPSRLRRRPPWAVHAAPRGGSAAAADSPRRAPRRRRGGGRGQSSRRCSEEAPPAAAARGPRRGGLRGGRWRPRRMAAAAQASEPHEMCQLMLEMWP</sequence>
<comment type="caution">
    <text evidence="2">The sequence shown here is derived from an EMBL/GenBank/DDBJ whole genome shotgun (WGS) entry which is preliminary data.</text>
</comment>
<feature type="compositionally biased region" description="Basic and acidic residues" evidence="1">
    <location>
        <begin position="38"/>
        <end position="50"/>
    </location>
</feature>
<reference evidence="2" key="1">
    <citation type="submission" date="2020-05" db="EMBL/GenBank/DDBJ databases">
        <title>WGS assembly of Panicum virgatum.</title>
        <authorList>
            <person name="Lovell J.T."/>
            <person name="Jenkins J."/>
            <person name="Shu S."/>
            <person name="Juenger T.E."/>
            <person name="Schmutz J."/>
        </authorList>
    </citation>
    <scope>NUCLEOTIDE SEQUENCE</scope>
    <source>
        <strain evidence="2">AP13</strain>
    </source>
</reference>
<proteinExistence type="predicted"/>
<dbReference type="Proteomes" id="UP000823388">
    <property type="component" value="Chromosome 8K"/>
</dbReference>
<dbReference type="EMBL" id="CM029051">
    <property type="protein sequence ID" value="KAG2560154.1"/>
    <property type="molecule type" value="Genomic_DNA"/>
</dbReference>
<organism evidence="2 3">
    <name type="scientific">Panicum virgatum</name>
    <name type="common">Blackwell switchgrass</name>
    <dbReference type="NCBI Taxonomy" id="38727"/>
    <lineage>
        <taxon>Eukaryota</taxon>
        <taxon>Viridiplantae</taxon>
        <taxon>Streptophyta</taxon>
        <taxon>Embryophyta</taxon>
        <taxon>Tracheophyta</taxon>
        <taxon>Spermatophyta</taxon>
        <taxon>Magnoliopsida</taxon>
        <taxon>Liliopsida</taxon>
        <taxon>Poales</taxon>
        <taxon>Poaceae</taxon>
        <taxon>PACMAD clade</taxon>
        <taxon>Panicoideae</taxon>
        <taxon>Panicodae</taxon>
        <taxon>Paniceae</taxon>
        <taxon>Panicinae</taxon>
        <taxon>Panicum</taxon>
        <taxon>Panicum sect. Hiantes</taxon>
    </lineage>
</organism>
<dbReference type="AlphaFoldDB" id="A0A8T0PPU1"/>
<evidence type="ECO:0000313" key="2">
    <source>
        <dbReference type="EMBL" id="KAG2560154.1"/>
    </source>
</evidence>